<dbReference type="PROSITE" id="PS51011">
    <property type="entry name" value="ARID"/>
    <property type="match status" value="1"/>
</dbReference>
<reference evidence="3" key="2">
    <citation type="submission" date="2013-10" db="EMBL/GenBank/DDBJ databases">
        <authorList>
            <person name="Aslett M."/>
        </authorList>
    </citation>
    <scope>NUCLEOTIDE SEQUENCE [LARGE SCALE GENOMIC DNA]</scope>
    <source>
        <strain evidence="3">Houghton</strain>
    </source>
</reference>
<dbReference type="SMART" id="SM01014">
    <property type="entry name" value="ARID"/>
    <property type="match status" value="1"/>
</dbReference>
<dbReference type="Pfam" id="PF01388">
    <property type="entry name" value="ARID"/>
    <property type="match status" value="1"/>
</dbReference>
<dbReference type="SUPFAM" id="SSF46774">
    <property type="entry name" value="ARID-like"/>
    <property type="match status" value="1"/>
</dbReference>
<dbReference type="GeneID" id="25474337"/>
<feature type="region of interest" description="Disordered" evidence="1">
    <location>
        <begin position="686"/>
        <end position="740"/>
    </location>
</feature>
<feature type="region of interest" description="Disordered" evidence="1">
    <location>
        <begin position="479"/>
        <end position="544"/>
    </location>
</feature>
<dbReference type="GO" id="GO:0003677">
    <property type="term" value="F:DNA binding"/>
    <property type="evidence" value="ECO:0007669"/>
    <property type="project" value="UniProtKB-KW"/>
</dbReference>
<feature type="region of interest" description="Disordered" evidence="1">
    <location>
        <begin position="1115"/>
        <end position="1141"/>
    </location>
</feature>
<feature type="compositionally biased region" description="Low complexity" evidence="1">
    <location>
        <begin position="1682"/>
        <end position="1749"/>
    </location>
</feature>
<feature type="compositionally biased region" description="Polar residues" evidence="1">
    <location>
        <begin position="1928"/>
        <end position="1938"/>
    </location>
</feature>
<dbReference type="PANTHER" id="PTHR45615:SF80">
    <property type="entry name" value="GRIP DOMAIN-CONTAINING PROTEIN"/>
    <property type="match status" value="1"/>
</dbReference>
<name>U6MU36_9EIME</name>
<dbReference type="PANTHER" id="PTHR45615">
    <property type="entry name" value="MYOSIN HEAVY CHAIN, NON-MUSCLE"/>
    <property type="match status" value="1"/>
</dbReference>
<protein>
    <submittedName>
        <fullName evidence="3">ARID/BRIGHT DNA-binding domain-containing protein, putative</fullName>
    </submittedName>
</protein>
<feature type="region of interest" description="Disordered" evidence="1">
    <location>
        <begin position="1860"/>
        <end position="1957"/>
    </location>
</feature>
<feature type="region of interest" description="Disordered" evidence="1">
    <location>
        <begin position="1770"/>
        <end position="1795"/>
    </location>
</feature>
<evidence type="ECO:0000313" key="4">
    <source>
        <dbReference type="Proteomes" id="UP000030754"/>
    </source>
</evidence>
<feature type="compositionally biased region" description="Low complexity" evidence="1">
    <location>
        <begin position="522"/>
        <end position="537"/>
    </location>
</feature>
<sequence>MNANSSSSSSSGRTLMDRATFFSSLSAFHTERGQTLAPDPLLGVRIDLYDMFLVAMQQGGFPRVNKNNKWGFLGKQLGVIPKDKAPSQQEIEQVKRFYVRWIRPFEGEKVSPELRKQLQPPGLELPRRGAAAGAATSAPYSAAAAAASGTNSNLSQQLAVGPAGHPQKYPHHHMLPQQQHLQQLQEEQEQEEHVKGSEADMLSNKVKAERRAALQQRHAAADIFRLIRRRDRLAAKYSPEAVAARLLARERRRHLVESGQLGPATGKDVRRLTQSLADRRYAPGDFPFAVNCLYYLSRPLRGISLEQHPGLLYEVSLLLEEAAAACREGLLSLHRPREPAVDLPQVLGCIYNIATTPAGRAADAAAPLDPMDILQPQLLLLPGVPWSAASSNASSKAGPLLALHALQLASALSANLLLPVENRLYLAGYSRASIGPLLVAGAAAQRSNGSNNNSYAVFEAAVAAAEDAEEIVDSDGEWVDHEEEQDQASEVSGALTRQGRVFRRPESPADALSRPPTLPLRGSSSNSSSSSGSASGGFPEFWGGPLKEERLEEEGANLKAAAAALLSAVDCVAVAALRTEKMMRVAASRAAAATAQATGAGTVTPRSATLPPVMAAPAGEGAAAFVKLSAAELLEGLIKEKEGALGVGATEATSSKAYAVEALRSYSTRWELRQLLQLQTMLGLEPSESQKRQQQQQQHEQQQQRQEQQKQQTQEQGRQSKRDSFSIASDGTSAVPAAAKRLRTAEEEVFSESSSANAAPAVAAPAARTAGTAVGAGNTDAPLVSTPRAVASSLPPPTPTQNFLFGVPVEPPEDKQKQQQQQRSSGTPTVPVGPHKTHQALPQQTRVQKFSPGATSPSGTAVAAAVLQQQLQEPPSSVAVLLQDATEFVVVHMQQHQEPPRTPLSVPATAGAGHSCISALTKSGYGNDASYSGDAAATEAAATADSDNAVSVQSIAEALQQAVQLLPRPLQLLLMRRAAAIFSACNLRRDSSSRRMFVLLRLLQQLGPQFAASLSPLVNRVKQQLVTEEEAVAETAAAAAAAPCTTRGMPATSAAGVAATIAQKQQQQLQEMLFLDFASEAEALSPFLSTATSAAKAFSAIISLLPPSYSVCPGTSWPPQIDHEQKRRDRGKKQISEGPQPEESWIGLAAAASLARLLRCLQAEAGVRLPRSLLNAKGLQFLQAAFETAAQLLLFRQSVLGPHMDVFLSVAAALLQIEVELPRLRVPKSLIRAALSFLYLTCTAPPRLLLSCLEALVAAHAACTATAELETSAAASSHDQPAEAATANFSKASVAEAAAKLFLTPLLRYIRHKMMEAARLLAQEELAEAISPACAGAGASAAAVAAASASHDFSNSSIRLPDGAAASISAHKAADLPSATTAEGWLHRGGAPRFMRSTTPRLPPQQQLAAVTSSARLPTEDRQQLAAEAIAAAAAAGLRDSSHGAAEHRVTDAGSLEETVSRLLSRRDTRGPRSAAAAALDPLVAQQQQLLQQKQQQPFLQQPQSQQQFAHPTQQQQQQQVPSTEPSTQMHQTAAAPCVQMVQPMQQEQENQQEGQHVQQQQLLQQQHSMQQHGATPSQPQLLPTQLMPGMVQQQPIALPPMHLHQQQQQHMQQQQMQAQQLHLQQQPIPQQLLQPAPMAVPPFSPVPMDIQQQQPQRMPMQQQQLQQQHVMQQQRLPFATPPMQQQMQQQLLQPQQQHHVVPPQQHMMPQQHIQQQPFQMRSQDMQQSHIQQQQLLQHPQQQPQQLDQQHQDTEAARPSLTFDYSQQLGAALPPSPTVNASGAPTEQQQQQIDQHLQQQQLQQLHLQQQQQLHQQQMQQQQQQQLLQQQSVWLQQQQFQETMSNQAAVGTWQLQQLQPQQPQLQQRRGMAPQQVPTQQLQQQQLALHANQQQQQSSNTVHPQQQQRLQHNQQQQQQPQQALFRQQQKLLNTPHQSAPRTAAACSPADSARGTPAAAPATAQGAVGVAGFSPAGARKQLSAAAPPASAAPPATAADWDDQESDDEEGEGVNDATAVAVGCIGALAASPQLLPLLRPHLPLLTELAWLRTPFSGTLWGVVGELLLPAIEQQQQQQQQEQQKQHPSVSPAALRALANLGGFHESLSVLKVITKP</sequence>
<evidence type="ECO:0000256" key="1">
    <source>
        <dbReference type="SAM" id="MobiDB-lite"/>
    </source>
</evidence>
<feature type="region of interest" description="Disordered" evidence="1">
    <location>
        <begin position="1494"/>
        <end position="1582"/>
    </location>
</feature>
<dbReference type="SMART" id="SM00501">
    <property type="entry name" value="BRIGHT"/>
    <property type="match status" value="1"/>
</dbReference>
<accession>U6MU36</accession>
<dbReference type="OrthoDB" id="348854at2759"/>
<dbReference type="CDD" id="cd16100">
    <property type="entry name" value="ARID"/>
    <property type="match status" value="1"/>
</dbReference>
<proteinExistence type="predicted"/>
<dbReference type="InterPro" id="IPR001606">
    <property type="entry name" value="ARID_dom"/>
</dbReference>
<dbReference type="Proteomes" id="UP000030754">
    <property type="component" value="Unassembled WGS sequence"/>
</dbReference>
<dbReference type="RefSeq" id="XP_013436204.1">
    <property type="nucleotide sequence ID" value="XM_013580750.1"/>
</dbReference>
<feature type="compositionally biased region" description="Low complexity" evidence="1">
    <location>
        <begin position="1980"/>
        <end position="1995"/>
    </location>
</feature>
<feature type="region of interest" description="Disordered" evidence="1">
    <location>
        <begin position="787"/>
        <end position="843"/>
    </location>
</feature>
<feature type="domain" description="ARID" evidence="2">
    <location>
        <begin position="15"/>
        <end position="110"/>
    </location>
</feature>
<dbReference type="VEuPathDB" id="ToxoDB:ENH_00041800"/>
<dbReference type="Gene3D" id="1.10.150.60">
    <property type="entry name" value="ARID DNA-binding domain"/>
    <property type="match status" value="1"/>
</dbReference>
<dbReference type="EMBL" id="HG724771">
    <property type="protein sequence ID" value="CDJ67737.1"/>
    <property type="molecule type" value="Genomic_DNA"/>
</dbReference>
<evidence type="ECO:0000313" key="3">
    <source>
        <dbReference type="EMBL" id="CDJ67737.1"/>
    </source>
</evidence>
<feature type="region of interest" description="Disordered" evidence="1">
    <location>
        <begin position="1976"/>
        <end position="2010"/>
    </location>
</feature>
<feature type="compositionally biased region" description="Basic and acidic residues" evidence="1">
    <location>
        <begin position="1121"/>
        <end position="1135"/>
    </location>
</feature>
<gene>
    <name evidence="3" type="ORF">ENH_00041800</name>
</gene>
<dbReference type="InterPro" id="IPR036431">
    <property type="entry name" value="ARID_dom_sf"/>
</dbReference>
<feature type="compositionally biased region" description="Low complexity" evidence="1">
    <location>
        <begin position="1873"/>
        <end position="1927"/>
    </location>
</feature>
<feature type="compositionally biased region" description="Acidic residues" evidence="1">
    <location>
        <begin position="1996"/>
        <end position="2009"/>
    </location>
</feature>
<feature type="compositionally biased region" description="Polar residues" evidence="1">
    <location>
        <begin position="1778"/>
        <end position="1787"/>
    </location>
</feature>
<keyword evidence="4" id="KW-1185">Reference proteome</keyword>
<feature type="compositionally biased region" description="Low complexity" evidence="1">
    <location>
        <begin position="1494"/>
        <end position="1522"/>
    </location>
</feature>
<feature type="region of interest" description="Disordered" evidence="1">
    <location>
        <begin position="1682"/>
        <end position="1756"/>
    </location>
</feature>
<feature type="compositionally biased region" description="Low complexity" evidence="1">
    <location>
        <begin position="1539"/>
        <end position="1573"/>
    </location>
</feature>
<organism evidence="3 4">
    <name type="scientific">Eimeria necatrix</name>
    <dbReference type="NCBI Taxonomy" id="51315"/>
    <lineage>
        <taxon>Eukaryota</taxon>
        <taxon>Sar</taxon>
        <taxon>Alveolata</taxon>
        <taxon>Apicomplexa</taxon>
        <taxon>Conoidasida</taxon>
        <taxon>Coccidia</taxon>
        <taxon>Eucoccidiorida</taxon>
        <taxon>Eimeriorina</taxon>
        <taxon>Eimeriidae</taxon>
        <taxon>Eimeria</taxon>
    </lineage>
</organism>
<keyword evidence="3" id="KW-0238">DNA-binding</keyword>
<feature type="compositionally biased region" description="Low complexity" evidence="1">
    <location>
        <begin position="692"/>
        <end position="717"/>
    </location>
</feature>
<evidence type="ECO:0000259" key="2">
    <source>
        <dbReference type="PROSITE" id="PS51011"/>
    </source>
</evidence>
<reference evidence="3" key="1">
    <citation type="submission" date="2013-10" db="EMBL/GenBank/DDBJ databases">
        <title>Genomic analysis of the causative agents of coccidiosis in chickens.</title>
        <authorList>
            <person name="Reid A.J."/>
            <person name="Blake D."/>
            <person name="Billington K."/>
            <person name="Browne H."/>
            <person name="Dunn M."/>
            <person name="Hung S."/>
            <person name="Kawahara F."/>
            <person name="Miranda-Saavedra D."/>
            <person name="Mourier T."/>
            <person name="Nagra H."/>
            <person name="Otto T.D."/>
            <person name="Rawlings N."/>
            <person name="Sanchez A."/>
            <person name="Sanders M."/>
            <person name="Subramaniam C."/>
            <person name="Tay Y."/>
            <person name="Dear P."/>
            <person name="Doerig C."/>
            <person name="Gruber A."/>
            <person name="Parkinson J."/>
            <person name="Shirley M."/>
            <person name="Wan K.L."/>
            <person name="Berriman M."/>
            <person name="Tomley F."/>
            <person name="Pain A."/>
        </authorList>
    </citation>
    <scope>NUCLEOTIDE SEQUENCE [LARGE SCALE GENOMIC DNA]</scope>
    <source>
        <strain evidence="3">Houghton</strain>
    </source>
</reference>
<feature type="compositionally biased region" description="Polar residues" evidence="1">
    <location>
        <begin position="1523"/>
        <end position="1532"/>
    </location>
</feature>